<comment type="similarity">
    <text evidence="2">Belongs to the oligopeptide OPT transporter family.</text>
</comment>
<comment type="subcellular location">
    <subcellularLocation>
        <location evidence="1">Membrane</location>
        <topology evidence="1">Multi-pass membrane protein</topology>
    </subcellularLocation>
</comment>
<dbReference type="GO" id="GO:0016020">
    <property type="term" value="C:membrane"/>
    <property type="evidence" value="ECO:0007669"/>
    <property type="project" value="UniProtKB-SubCell"/>
</dbReference>
<keyword evidence="6" id="KW-0653">Protein transport</keyword>
<dbReference type="OrthoDB" id="9986677at2759"/>
<protein>
    <recommendedName>
        <fullName evidence="12">OPT family small oligopeptide transporter</fullName>
    </recommendedName>
</protein>
<evidence type="ECO:0000256" key="9">
    <source>
        <dbReference type="SAM" id="Phobius"/>
    </source>
</evidence>
<feature type="transmembrane region" description="Helical" evidence="9">
    <location>
        <begin position="451"/>
        <end position="476"/>
    </location>
</feature>
<evidence type="ECO:0008006" key="12">
    <source>
        <dbReference type="Google" id="ProtNLM"/>
    </source>
</evidence>
<feature type="transmembrane region" description="Helical" evidence="9">
    <location>
        <begin position="521"/>
        <end position="541"/>
    </location>
</feature>
<dbReference type="NCBIfam" id="TIGR00728">
    <property type="entry name" value="OPT_sfam"/>
    <property type="match status" value="1"/>
</dbReference>
<accession>A0A5E8BWG7</accession>
<feature type="transmembrane region" description="Helical" evidence="9">
    <location>
        <begin position="698"/>
        <end position="715"/>
    </location>
</feature>
<dbReference type="GeneID" id="43582194"/>
<feature type="transmembrane region" description="Helical" evidence="9">
    <location>
        <begin position="242"/>
        <end position="263"/>
    </location>
</feature>
<feature type="transmembrane region" description="Helical" evidence="9">
    <location>
        <begin position="381"/>
        <end position="404"/>
    </location>
</feature>
<keyword evidence="4 9" id="KW-0812">Transmembrane</keyword>
<dbReference type="Pfam" id="PF03169">
    <property type="entry name" value="OPT"/>
    <property type="match status" value="1"/>
</dbReference>
<feature type="transmembrane region" description="Helical" evidence="9">
    <location>
        <begin position="736"/>
        <end position="760"/>
    </location>
</feature>
<evidence type="ECO:0000256" key="5">
    <source>
        <dbReference type="ARBA" id="ARBA00022856"/>
    </source>
</evidence>
<sequence length="838" mass="94938">MSEKLGDVNIGIKKIPSQSVTEEYILERFGKDPTLDEPDPAALFLYEKYLNTSITESLEILQKAIIYHDDDVNFSQSTMEKLILLVEGPEKYASDVEVYETEVKIEAVLINYHSPYPEVRAVCDPFDDPLIPCDTLRAYFLGLLWTIIGTGVNQFFSPRMPNISLSSGILQILMLPCGRLMEFLPNWGFTICGTRYQLNPGPWTYKEQMFASIIFNVSIGGAFAAFYNIITQRLPMFYDEQWATIGYQFLLVFSTQFVGFGFAGIMRRLIVYPVRAVWPTILPTLALNRALAANEPNKTVNGWKISRYGFFLIVFCGAFIYYWLPAYLFEALSFFNWLTWISPQNFNLAAITGSISGLGLNPIPSFDWAVLNSNYPLEVPFYAQVNMLVGAVIAGFVVIPGLYWKNFKWTAYLPINSNLIYTNTGQPYEVREILTNGLFDKEKYQKYSPAYYTAANLVFYGSFFALYPFAIIYTIIIDWKSISLSIKDLWETIKHPRRSIYDNHTDPHSKMMSKYDEVPDWWFTAVMIIAIVMGIACVKGYPTHTPVWGIFFTIGINFIFLIPITLIYSVTGFSFGLNVLVELIIGYTLPGNGTALNILKAYGYNIDGQAQSYITDQKMAHYAKLPPKAVFKGQMISTIFQVFVSVGVVNWQISNISGLCTKTQPEKFTCPGPNSFYAASVIWGVVGPKKIFKSLYPLLQWSFLFGAAAVIPCLLMKKYFKKQTAYFQPTLVIGGLLSYAPYNLTYMTGSFYLSMAFMWYIKRKYIGWWEKYNYVVSSSLTAGVAFSAIIIFFSVQYKPRKIIWWGNTVSYSGADAAGGSLLVLKDGEIFGPPPGQFP</sequence>
<keyword evidence="7 9" id="KW-1133">Transmembrane helix</keyword>
<dbReference type="PANTHER" id="PTHR22601">
    <property type="entry name" value="ISP4 LIKE PROTEIN"/>
    <property type="match status" value="1"/>
</dbReference>
<feature type="transmembrane region" description="Helical" evidence="9">
    <location>
        <begin position="548"/>
        <end position="570"/>
    </location>
</feature>
<keyword evidence="3" id="KW-0813">Transport</keyword>
<evidence type="ECO:0000256" key="1">
    <source>
        <dbReference type="ARBA" id="ARBA00004141"/>
    </source>
</evidence>
<gene>
    <name evidence="10" type="ORF">SAPINGB_P003376</name>
</gene>
<keyword evidence="11" id="KW-1185">Reference proteome</keyword>
<reference evidence="10 11" key="1">
    <citation type="submission" date="2019-09" db="EMBL/GenBank/DDBJ databases">
        <authorList>
            <person name="Brejova B."/>
        </authorList>
    </citation>
    <scope>NUCLEOTIDE SEQUENCE [LARGE SCALE GENOMIC DNA]</scope>
</reference>
<keyword evidence="8 9" id="KW-0472">Membrane</keyword>
<dbReference type="GO" id="GO:0015031">
    <property type="term" value="P:protein transport"/>
    <property type="evidence" value="ECO:0007669"/>
    <property type="project" value="UniProtKB-KW"/>
</dbReference>
<feature type="transmembrane region" description="Helical" evidence="9">
    <location>
        <begin position="209"/>
        <end position="230"/>
    </location>
</feature>
<evidence type="ECO:0000313" key="11">
    <source>
        <dbReference type="Proteomes" id="UP000398389"/>
    </source>
</evidence>
<evidence type="ECO:0000256" key="8">
    <source>
        <dbReference type="ARBA" id="ARBA00023136"/>
    </source>
</evidence>
<dbReference type="InterPro" id="IPR004813">
    <property type="entry name" value="OPT"/>
</dbReference>
<evidence type="ECO:0000256" key="4">
    <source>
        <dbReference type="ARBA" id="ARBA00022692"/>
    </source>
</evidence>
<name>A0A5E8BWG7_9ASCO</name>
<evidence type="ECO:0000313" key="10">
    <source>
        <dbReference type="EMBL" id="VVT53045.1"/>
    </source>
</evidence>
<dbReference type="AlphaFoldDB" id="A0A5E8BWG7"/>
<evidence type="ECO:0000256" key="2">
    <source>
        <dbReference type="ARBA" id="ARBA00008807"/>
    </source>
</evidence>
<proteinExistence type="inferred from homology"/>
<dbReference type="EMBL" id="CABVLU010000003">
    <property type="protein sequence ID" value="VVT53045.1"/>
    <property type="molecule type" value="Genomic_DNA"/>
</dbReference>
<dbReference type="NCBIfam" id="TIGR00727">
    <property type="entry name" value="ISP4_OPT"/>
    <property type="match status" value="1"/>
</dbReference>
<organism evidence="10 11">
    <name type="scientific">Magnusiomyces paraingens</name>
    <dbReference type="NCBI Taxonomy" id="2606893"/>
    <lineage>
        <taxon>Eukaryota</taxon>
        <taxon>Fungi</taxon>
        <taxon>Dikarya</taxon>
        <taxon>Ascomycota</taxon>
        <taxon>Saccharomycotina</taxon>
        <taxon>Dipodascomycetes</taxon>
        <taxon>Dipodascales</taxon>
        <taxon>Dipodascaceae</taxon>
        <taxon>Magnusiomyces</taxon>
    </lineage>
</organism>
<feature type="transmembrane region" description="Helical" evidence="9">
    <location>
        <begin position="772"/>
        <end position="795"/>
    </location>
</feature>
<evidence type="ECO:0000256" key="3">
    <source>
        <dbReference type="ARBA" id="ARBA00022448"/>
    </source>
</evidence>
<evidence type="ECO:0000256" key="7">
    <source>
        <dbReference type="ARBA" id="ARBA00022989"/>
    </source>
</evidence>
<evidence type="ECO:0000256" key="6">
    <source>
        <dbReference type="ARBA" id="ARBA00022927"/>
    </source>
</evidence>
<dbReference type="InterPro" id="IPR004648">
    <property type="entry name" value="Oligpept_transpt"/>
</dbReference>
<dbReference type="Proteomes" id="UP000398389">
    <property type="component" value="Unassembled WGS sequence"/>
</dbReference>
<dbReference type="GO" id="GO:0035673">
    <property type="term" value="F:oligopeptide transmembrane transporter activity"/>
    <property type="evidence" value="ECO:0007669"/>
    <property type="project" value="InterPro"/>
</dbReference>
<keyword evidence="5" id="KW-0571">Peptide transport</keyword>
<dbReference type="RefSeq" id="XP_031853985.1">
    <property type="nucleotide sequence ID" value="XM_031998094.1"/>
</dbReference>
<feature type="transmembrane region" description="Helical" evidence="9">
    <location>
        <begin position="308"/>
        <end position="329"/>
    </location>
</feature>